<keyword evidence="4" id="KW-0808">Transferase</keyword>
<dbReference type="Proteomes" id="UP001589867">
    <property type="component" value="Unassembled WGS sequence"/>
</dbReference>
<keyword evidence="2 3" id="KW-0663">Pyridoxal phosphate</keyword>
<protein>
    <submittedName>
        <fullName evidence="4">Aspartate aminotransferase family protein</fullName>
    </submittedName>
</protein>
<dbReference type="InterPro" id="IPR015422">
    <property type="entry name" value="PyrdxlP-dep_Trfase_small"/>
</dbReference>
<organism evidence="4 5">
    <name type="scientific">Phytohabitans kaempferiae</name>
    <dbReference type="NCBI Taxonomy" id="1620943"/>
    <lineage>
        <taxon>Bacteria</taxon>
        <taxon>Bacillati</taxon>
        <taxon>Actinomycetota</taxon>
        <taxon>Actinomycetes</taxon>
        <taxon>Micromonosporales</taxon>
        <taxon>Micromonosporaceae</taxon>
    </lineage>
</organism>
<dbReference type="SUPFAM" id="SSF53383">
    <property type="entry name" value="PLP-dependent transferases"/>
    <property type="match status" value="1"/>
</dbReference>
<dbReference type="InterPro" id="IPR015424">
    <property type="entry name" value="PyrdxlP-dep_Trfase"/>
</dbReference>
<keyword evidence="5" id="KW-1185">Reference proteome</keyword>
<gene>
    <name evidence="4" type="ORF">ACFFIA_41835</name>
</gene>
<dbReference type="CDD" id="cd00610">
    <property type="entry name" value="OAT_like"/>
    <property type="match status" value="1"/>
</dbReference>
<comment type="caution">
    <text evidence="4">The sequence shown here is derived from an EMBL/GenBank/DDBJ whole genome shotgun (WGS) entry which is preliminary data.</text>
</comment>
<dbReference type="InterPro" id="IPR049704">
    <property type="entry name" value="Aminotrans_3_PPA_site"/>
</dbReference>
<dbReference type="EMBL" id="JBHLUH010000104">
    <property type="protein sequence ID" value="MFC0534150.1"/>
    <property type="molecule type" value="Genomic_DNA"/>
</dbReference>
<keyword evidence="4" id="KW-0032">Aminotransferase</keyword>
<accession>A0ABV6MHE8</accession>
<evidence type="ECO:0000256" key="3">
    <source>
        <dbReference type="RuleBase" id="RU003560"/>
    </source>
</evidence>
<proteinExistence type="inferred from homology"/>
<comment type="similarity">
    <text evidence="1 3">Belongs to the class-III pyridoxal-phosphate-dependent aminotransferase family.</text>
</comment>
<dbReference type="Gene3D" id="3.90.1150.10">
    <property type="entry name" value="Aspartate Aminotransferase, domain 1"/>
    <property type="match status" value="1"/>
</dbReference>
<evidence type="ECO:0000313" key="5">
    <source>
        <dbReference type="Proteomes" id="UP001589867"/>
    </source>
</evidence>
<evidence type="ECO:0000313" key="4">
    <source>
        <dbReference type="EMBL" id="MFC0534150.1"/>
    </source>
</evidence>
<dbReference type="GO" id="GO:0008483">
    <property type="term" value="F:transaminase activity"/>
    <property type="evidence" value="ECO:0007669"/>
    <property type="project" value="UniProtKB-KW"/>
</dbReference>
<dbReference type="Pfam" id="PF00202">
    <property type="entry name" value="Aminotran_3"/>
    <property type="match status" value="1"/>
</dbReference>
<sequence length="439" mass="46657">MTLSAAAPAADFWRAAERHLIRYGGPFTPAVIERAAGSYVYDSTGRAILDFTSGQMSGLLGHSHPAIVDTVQHMVSTLDHLFSWMLSRPVVDLATALAESLPDPLSKVLLLSTGGESNEAAVRLAKLYTGGYEVVALSQSYHGVTHASAAASYSVPRRGYGPVIPGNIVIPAPDAYRPTVMRDGRLDWRAQLDQAFAMVDAQSVGSLAACIVEPILSTGGIIELPPGYLAALKAKCHERGMLLILDEAQTGLCRTGDWYAFQRDGVTPDIITLSKTLGAGLPLSAVVTSPEIEERCHERGFYFATTHTSDPLPAAVGLAVLETLRREALDAAARRLGDRLRAGLLDLRGRHEAVGDVRGRGLLQGIELVTDRQTRAPANALGAAVTRACFDLGLHLNIVQLSAVSSVLRIAPPLTMSDDELDLGLSILDEALATTRAAG</sequence>
<dbReference type="InterPro" id="IPR005814">
    <property type="entry name" value="Aminotrans_3"/>
</dbReference>
<dbReference type="InterPro" id="IPR015421">
    <property type="entry name" value="PyrdxlP-dep_Trfase_major"/>
</dbReference>
<dbReference type="Gene3D" id="3.40.640.10">
    <property type="entry name" value="Type I PLP-dependent aspartate aminotransferase-like (Major domain)"/>
    <property type="match status" value="1"/>
</dbReference>
<dbReference type="RefSeq" id="WP_377262628.1">
    <property type="nucleotide sequence ID" value="NZ_JBHLUH010000104.1"/>
</dbReference>
<dbReference type="PROSITE" id="PS00600">
    <property type="entry name" value="AA_TRANSFER_CLASS_3"/>
    <property type="match status" value="1"/>
</dbReference>
<evidence type="ECO:0000256" key="2">
    <source>
        <dbReference type="ARBA" id="ARBA00022898"/>
    </source>
</evidence>
<dbReference type="PIRSF" id="PIRSF000521">
    <property type="entry name" value="Transaminase_4ab_Lys_Orn"/>
    <property type="match status" value="1"/>
</dbReference>
<name>A0ABV6MHE8_9ACTN</name>
<reference evidence="4 5" key="1">
    <citation type="submission" date="2024-09" db="EMBL/GenBank/DDBJ databases">
        <authorList>
            <person name="Sun Q."/>
            <person name="Mori K."/>
        </authorList>
    </citation>
    <scope>NUCLEOTIDE SEQUENCE [LARGE SCALE GENOMIC DNA]</scope>
    <source>
        <strain evidence="4 5">TBRC 3947</strain>
    </source>
</reference>
<dbReference type="PANTHER" id="PTHR45688:SF13">
    <property type="entry name" value="ALANINE--GLYOXYLATE AMINOTRANSFERASE 2-LIKE"/>
    <property type="match status" value="1"/>
</dbReference>
<dbReference type="PANTHER" id="PTHR45688">
    <property type="match status" value="1"/>
</dbReference>
<evidence type="ECO:0000256" key="1">
    <source>
        <dbReference type="ARBA" id="ARBA00008954"/>
    </source>
</evidence>